<comment type="caution">
    <text evidence="1">The sequence shown here is derived from an EMBL/GenBank/DDBJ whole genome shotgun (WGS) entry which is preliminary data.</text>
</comment>
<sequence>MSRMNCCVVNWANSYEKCPPGTKFFRFPGRQCLVDQRERWIRSVRRVKSIVAIAGEDFAVIASDSRLSSGYHIHTREQSKLFKLSNQCILGSTGCWCDILTFTRFLEARMKMYLHEHQKLMSTPAVAQLVVTMLYNKRFFPYYISNILAGLDEDGKGCIYCYDPVGHSERVQYRAGGSSSALLQPLLDNQIGFKNMENVNSEPPTRERAVNIIKDVFISAAERDIYTGDSVVINIIDKNGIKEDQLALRRD</sequence>
<evidence type="ECO:0000313" key="2">
    <source>
        <dbReference type="Proteomes" id="UP000821845"/>
    </source>
</evidence>
<gene>
    <name evidence="1" type="ORF">HPB50_001942</name>
</gene>
<dbReference type="Proteomes" id="UP000821845">
    <property type="component" value="Chromosome 1"/>
</dbReference>
<proteinExistence type="predicted"/>
<reference evidence="1" key="1">
    <citation type="submission" date="2020-05" db="EMBL/GenBank/DDBJ databases">
        <title>Large-scale comparative analyses of tick genomes elucidate their genetic diversity and vector capacities.</title>
        <authorList>
            <person name="Jia N."/>
            <person name="Wang J."/>
            <person name="Shi W."/>
            <person name="Du L."/>
            <person name="Sun Y."/>
            <person name="Zhan W."/>
            <person name="Jiang J."/>
            <person name="Wang Q."/>
            <person name="Zhang B."/>
            <person name="Ji P."/>
            <person name="Sakyi L.B."/>
            <person name="Cui X."/>
            <person name="Yuan T."/>
            <person name="Jiang B."/>
            <person name="Yang W."/>
            <person name="Lam T.T.-Y."/>
            <person name="Chang Q."/>
            <person name="Ding S."/>
            <person name="Wang X."/>
            <person name="Zhu J."/>
            <person name="Ruan X."/>
            <person name="Zhao L."/>
            <person name="Wei J."/>
            <person name="Que T."/>
            <person name="Du C."/>
            <person name="Cheng J."/>
            <person name="Dai P."/>
            <person name="Han X."/>
            <person name="Huang E."/>
            <person name="Gao Y."/>
            <person name="Liu J."/>
            <person name="Shao H."/>
            <person name="Ye R."/>
            <person name="Li L."/>
            <person name="Wei W."/>
            <person name="Wang X."/>
            <person name="Wang C."/>
            <person name="Yang T."/>
            <person name="Huo Q."/>
            <person name="Li W."/>
            <person name="Guo W."/>
            <person name="Chen H."/>
            <person name="Zhou L."/>
            <person name="Ni X."/>
            <person name="Tian J."/>
            <person name="Zhou Y."/>
            <person name="Sheng Y."/>
            <person name="Liu T."/>
            <person name="Pan Y."/>
            <person name="Xia L."/>
            <person name="Li J."/>
            <person name="Zhao F."/>
            <person name="Cao W."/>
        </authorList>
    </citation>
    <scope>NUCLEOTIDE SEQUENCE</scope>
    <source>
        <strain evidence="1">Hyas-2018</strain>
    </source>
</reference>
<dbReference type="EMBL" id="CM023481">
    <property type="protein sequence ID" value="KAH6944126.1"/>
    <property type="molecule type" value="Genomic_DNA"/>
</dbReference>
<keyword evidence="2" id="KW-1185">Reference proteome</keyword>
<name>A0ACB7TD05_HYAAI</name>
<organism evidence="1 2">
    <name type="scientific">Hyalomma asiaticum</name>
    <name type="common">Tick</name>
    <dbReference type="NCBI Taxonomy" id="266040"/>
    <lineage>
        <taxon>Eukaryota</taxon>
        <taxon>Metazoa</taxon>
        <taxon>Ecdysozoa</taxon>
        <taxon>Arthropoda</taxon>
        <taxon>Chelicerata</taxon>
        <taxon>Arachnida</taxon>
        <taxon>Acari</taxon>
        <taxon>Parasitiformes</taxon>
        <taxon>Ixodida</taxon>
        <taxon>Ixodoidea</taxon>
        <taxon>Ixodidae</taxon>
        <taxon>Hyalomminae</taxon>
        <taxon>Hyalomma</taxon>
    </lineage>
</organism>
<accession>A0ACB7TD05</accession>
<evidence type="ECO:0000313" key="1">
    <source>
        <dbReference type="EMBL" id="KAH6944126.1"/>
    </source>
</evidence>
<protein>
    <submittedName>
        <fullName evidence="1">Uncharacterized protein</fullName>
    </submittedName>
</protein>